<dbReference type="GO" id="GO:0005886">
    <property type="term" value="C:plasma membrane"/>
    <property type="evidence" value="ECO:0007669"/>
    <property type="project" value="TreeGrafter"/>
</dbReference>
<dbReference type="Pfam" id="PF00621">
    <property type="entry name" value="RhoGEF"/>
    <property type="match status" value="1"/>
</dbReference>
<dbReference type="SUPFAM" id="SSF50729">
    <property type="entry name" value="PH domain-like"/>
    <property type="match status" value="1"/>
</dbReference>
<dbReference type="FunFam" id="2.30.29.30:FF:000141">
    <property type="entry name" value="Pleckstrin homology domain-containing family G member 5"/>
    <property type="match status" value="1"/>
</dbReference>
<organism evidence="8 9">
    <name type="scientific">Lates calcarifer</name>
    <name type="common">Barramundi</name>
    <name type="synonym">Holocentrus calcarifer</name>
    <dbReference type="NCBI Taxonomy" id="8187"/>
    <lineage>
        <taxon>Eukaryota</taxon>
        <taxon>Metazoa</taxon>
        <taxon>Chordata</taxon>
        <taxon>Craniata</taxon>
        <taxon>Vertebrata</taxon>
        <taxon>Euteleostomi</taxon>
        <taxon>Actinopterygii</taxon>
        <taxon>Neopterygii</taxon>
        <taxon>Teleostei</taxon>
        <taxon>Neoteleostei</taxon>
        <taxon>Acanthomorphata</taxon>
        <taxon>Carangaria</taxon>
        <taxon>Carangaria incertae sedis</taxon>
        <taxon>Centropomidae</taxon>
        <taxon>Lates</taxon>
    </lineage>
</organism>
<dbReference type="PANTHER" id="PTHR13217">
    <property type="entry name" value="PLECKSTRIN HOMOLOGY DOMAIN-CONTAINING FAMILY G MEMBER 7"/>
    <property type="match status" value="1"/>
</dbReference>
<evidence type="ECO:0000313" key="9">
    <source>
        <dbReference type="Proteomes" id="UP000314980"/>
    </source>
</evidence>
<dbReference type="Gene3D" id="1.20.900.10">
    <property type="entry name" value="Dbl homology (DH) domain"/>
    <property type="match status" value="1"/>
</dbReference>
<protein>
    <submittedName>
        <fullName evidence="8">Pleckstrin homology and RhoGEF domain containing G5</fullName>
    </submittedName>
</protein>
<evidence type="ECO:0000256" key="4">
    <source>
        <dbReference type="ARBA" id="ARBA00023273"/>
    </source>
</evidence>
<dbReference type="Pfam" id="PF22697">
    <property type="entry name" value="SOS1_NGEF_PH"/>
    <property type="match status" value="1"/>
</dbReference>
<dbReference type="CDD" id="cd17068">
    <property type="entry name" value="RBD_PLEKHG5"/>
    <property type="match status" value="1"/>
</dbReference>
<dbReference type="PANTHER" id="PTHR13217:SF12">
    <property type="entry name" value="PLECKSTRIN HOMOLOGY DOMAIN-CONTAINING FAMILY G MEMBER 5 ISOFORM X1-RELATED"/>
    <property type="match status" value="1"/>
</dbReference>
<feature type="region of interest" description="Disordered" evidence="5">
    <location>
        <begin position="91"/>
        <end position="134"/>
    </location>
</feature>
<dbReference type="CDD" id="cd00160">
    <property type="entry name" value="RhoGEF"/>
    <property type="match status" value="1"/>
</dbReference>
<dbReference type="GO" id="GO:0005085">
    <property type="term" value="F:guanyl-nucleotide exchange factor activity"/>
    <property type="evidence" value="ECO:0007669"/>
    <property type="project" value="InterPro"/>
</dbReference>
<dbReference type="InterPro" id="IPR011993">
    <property type="entry name" value="PH-like_dom_sf"/>
</dbReference>
<dbReference type="SMART" id="SM00233">
    <property type="entry name" value="PH"/>
    <property type="match status" value="1"/>
</dbReference>
<evidence type="ECO:0000256" key="3">
    <source>
        <dbReference type="ARBA" id="ARBA00022490"/>
    </source>
</evidence>
<evidence type="ECO:0000259" key="7">
    <source>
        <dbReference type="PROSITE" id="PS50010"/>
    </source>
</evidence>
<evidence type="ECO:0000256" key="1">
    <source>
        <dbReference type="ARBA" id="ARBA00004316"/>
    </source>
</evidence>
<dbReference type="GO" id="GO:0030139">
    <property type="term" value="C:endocytic vesicle"/>
    <property type="evidence" value="ECO:0007669"/>
    <property type="project" value="TreeGrafter"/>
</dbReference>
<evidence type="ECO:0000256" key="5">
    <source>
        <dbReference type="SAM" id="MobiDB-lite"/>
    </source>
</evidence>
<evidence type="ECO:0000313" key="8">
    <source>
        <dbReference type="Ensembl" id="ENSLCAP00010054870.1"/>
    </source>
</evidence>
<dbReference type="InterPro" id="IPR055251">
    <property type="entry name" value="SOS1_NGEF_PH"/>
</dbReference>
<gene>
    <name evidence="8" type="primary">PLEKHG5</name>
    <name evidence="8" type="synonym">plekhg5b</name>
</gene>
<dbReference type="SUPFAM" id="SSF54236">
    <property type="entry name" value="Ubiquitin-like"/>
    <property type="match status" value="1"/>
</dbReference>
<dbReference type="GO" id="GO:0043542">
    <property type="term" value="P:endothelial cell migration"/>
    <property type="evidence" value="ECO:0007669"/>
    <property type="project" value="TreeGrafter"/>
</dbReference>
<dbReference type="PROSITE" id="PS50010">
    <property type="entry name" value="DH_2"/>
    <property type="match status" value="1"/>
</dbReference>
<keyword evidence="3" id="KW-0963">Cytoplasm</keyword>
<dbReference type="Proteomes" id="UP000314980">
    <property type="component" value="Unassembled WGS sequence"/>
</dbReference>
<dbReference type="GO" id="GO:0030424">
    <property type="term" value="C:axon"/>
    <property type="evidence" value="ECO:0007669"/>
    <property type="project" value="TreeGrafter"/>
</dbReference>
<dbReference type="InterPro" id="IPR000219">
    <property type="entry name" value="DH_dom"/>
</dbReference>
<comment type="subcellular location">
    <subcellularLocation>
        <location evidence="1">Cell projection</location>
    </subcellularLocation>
    <subcellularLocation>
        <location evidence="2">Cytoplasm</location>
    </subcellularLocation>
</comment>
<feature type="domain" description="PH" evidence="6">
    <location>
        <begin position="638"/>
        <end position="738"/>
    </location>
</feature>
<dbReference type="Gene3D" id="2.30.29.30">
    <property type="entry name" value="Pleckstrin-homology domain (PH domain)/Phosphotyrosine-binding domain (PTB)"/>
    <property type="match status" value="1"/>
</dbReference>
<feature type="compositionally biased region" description="Polar residues" evidence="5">
    <location>
        <begin position="761"/>
        <end position="771"/>
    </location>
</feature>
<feature type="compositionally biased region" description="Basic residues" evidence="5">
    <location>
        <begin position="119"/>
        <end position="128"/>
    </location>
</feature>
<dbReference type="InterPro" id="IPR035899">
    <property type="entry name" value="DBL_dom_sf"/>
</dbReference>
<dbReference type="GO" id="GO:0007266">
    <property type="term" value="P:Rho protein signal transduction"/>
    <property type="evidence" value="ECO:0007669"/>
    <property type="project" value="TreeGrafter"/>
</dbReference>
<dbReference type="GeneTree" id="ENSGT00510000046843"/>
<dbReference type="SMART" id="SM00325">
    <property type="entry name" value="RhoGEF"/>
    <property type="match status" value="1"/>
</dbReference>
<keyword evidence="4" id="KW-0966">Cell projection</keyword>
<feature type="domain" description="DH" evidence="7">
    <location>
        <begin position="390"/>
        <end position="582"/>
    </location>
</feature>
<dbReference type="PROSITE" id="PS50003">
    <property type="entry name" value="PH_DOMAIN"/>
    <property type="match status" value="1"/>
</dbReference>
<dbReference type="SUPFAM" id="SSF48065">
    <property type="entry name" value="DBL homology domain (DH-domain)"/>
    <property type="match status" value="1"/>
</dbReference>
<feature type="region of interest" description="Disordered" evidence="5">
    <location>
        <begin position="751"/>
        <end position="809"/>
    </location>
</feature>
<feature type="compositionally biased region" description="Basic residues" evidence="5">
    <location>
        <begin position="797"/>
        <end position="809"/>
    </location>
</feature>
<dbReference type="CDD" id="cd13244">
    <property type="entry name" value="PH_PLEKHG5_G6"/>
    <property type="match status" value="1"/>
</dbReference>
<evidence type="ECO:0000256" key="2">
    <source>
        <dbReference type="ARBA" id="ARBA00004496"/>
    </source>
</evidence>
<feature type="compositionally biased region" description="Low complexity" evidence="5">
    <location>
        <begin position="92"/>
        <end position="104"/>
    </location>
</feature>
<dbReference type="InterPro" id="IPR040181">
    <property type="entry name" value="PKHG5/7"/>
</dbReference>
<name>A0A4W6FUF8_LATCA</name>
<proteinExistence type="predicted"/>
<reference evidence="8" key="3">
    <citation type="submission" date="2025-09" db="UniProtKB">
        <authorList>
            <consortium name="Ensembl"/>
        </authorList>
    </citation>
    <scope>IDENTIFICATION</scope>
</reference>
<evidence type="ECO:0000259" key="6">
    <source>
        <dbReference type="PROSITE" id="PS50003"/>
    </source>
</evidence>
<dbReference type="InterPro" id="IPR029071">
    <property type="entry name" value="Ubiquitin-like_domsf"/>
</dbReference>
<dbReference type="Ensembl" id="ENSLCAT00010056341.1">
    <property type="protein sequence ID" value="ENSLCAP00010054870.1"/>
    <property type="gene ID" value="ENSLCAG00010025600.1"/>
</dbReference>
<reference evidence="9" key="1">
    <citation type="submission" date="2015-09" db="EMBL/GenBank/DDBJ databases">
        <authorList>
            <person name="Sai Rama Sridatta P."/>
        </authorList>
    </citation>
    <scope>NUCLEOTIDE SEQUENCE [LARGE SCALE GENOMIC DNA]</scope>
</reference>
<dbReference type="AlphaFoldDB" id="A0A4W6FUF8"/>
<sequence>GDVEDPPHGPCVLESYVGLTFPCPLFPPLCMCFCVQVCHHPDCQDLNSKSPLHLCESCDSRCHSENTDNMHFDRHPRFDLQPQASILARNVSTRSCPPRTSPPSDLEEEDEGSNDRGLKLVKKKPRRRHTDDPSKECFSLKFDLNVDINTEIVPAMKKKTLREVLGPVFERNGIELSRVDLFLDQSNTPLSLNFEAYRFGGHYLKVKARPGDELKVEQGVKDLRSLSLPNMKPSGVQSPYILTPGSERVEHGSLGRRESVDLLARRRKNMTEFLGETNIPTPDALGQIGGSLPSVGAGPDSWKNRAASRFSGFFSSNAGAGPFGKEVDRLEQLQSKLHSYTLFGLPKVPRQLSFHQDSWEEEEEETNLALEDSWQSLLDNPETLTRRQFHQQEAIWELLQTEATYIKKLRVITDLFLCGLLNLQESGLLTEVEPSKLFTNIQEIVRLHTSLWNQVMLPVLEKARQARALLDPTDLHHGFRTFGSRFQPYIRYCMEEEGCMEYMRTLLRDNELFRTYVTWAETHKQCNRLKLADMLAKPHQRLTKYPLLLKSILKKTDEQSARDIVNNMVATVEGFINSVDSQMRQRQEQQKLATISARIDSYEAVEGSSEEVEKILKEHNRFDLMAPMRGISPEETRQLHLEGALKMKEGKDSRMDVYCFLFTDLLLITKPVKRVEKVKIIRQPLLMHNVICKELKDPGSFILIYLNEFKSAVAAYTFQANSATQGRSWIDAICNVQKLCASLRRAEAQHSRRAPAGQCEGSESQSNSSDGETAPSACVDRKNESTPAGDSGEMSSKKKKSPAQQHKKLTLAQLYRIRTTLVLNSTLTASEV</sequence>
<accession>A0A4W6FUF8</accession>
<reference evidence="8" key="2">
    <citation type="submission" date="2025-08" db="UniProtKB">
        <authorList>
            <consortium name="Ensembl"/>
        </authorList>
    </citation>
    <scope>IDENTIFICATION</scope>
</reference>
<keyword evidence="9" id="KW-1185">Reference proteome</keyword>
<dbReference type="FunFam" id="1.20.900.10:FF:000017">
    <property type="entry name" value="pleckstrin homology domain-containing family G member 5 isoform X1"/>
    <property type="match status" value="1"/>
</dbReference>
<dbReference type="InterPro" id="IPR001849">
    <property type="entry name" value="PH_domain"/>
</dbReference>